<keyword evidence="3" id="KW-1185">Reference proteome</keyword>
<proteinExistence type="predicted"/>
<dbReference type="Proteomes" id="UP000050424">
    <property type="component" value="Unassembled WGS sequence"/>
</dbReference>
<dbReference type="EMBL" id="LKCW01000065">
    <property type="protein sequence ID" value="KPM41415.1"/>
    <property type="molecule type" value="Genomic_DNA"/>
</dbReference>
<evidence type="ECO:0000313" key="2">
    <source>
        <dbReference type="EMBL" id="KPM41415.1"/>
    </source>
</evidence>
<dbReference type="OrthoDB" id="3029913at2759"/>
<feature type="region of interest" description="Disordered" evidence="1">
    <location>
        <begin position="910"/>
        <end position="941"/>
    </location>
</feature>
<dbReference type="STRING" id="78410.A0A0P7BLS4"/>
<dbReference type="AlphaFoldDB" id="A0A0P7BLS4"/>
<gene>
    <name evidence="2" type="ORF">AK830_g5112</name>
</gene>
<comment type="caution">
    <text evidence="2">The sequence shown here is derived from an EMBL/GenBank/DDBJ whole genome shotgun (WGS) entry which is preliminary data.</text>
</comment>
<protein>
    <submittedName>
        <fullName evidence="2">Uncharacterized protein</fullName>
    </submittedName>
</protein>
<sequence length="1113" mass="124313">MVAAERPFTRTPCGIYGHRHLVRRHARREKDLLLGTFRDRTSLEPGEENLYSFYAPGLGGGKYTLSVDQHIKTPSGEEKTFPQVDEGKPAVQDFEVVVPRFNLPEGSIHSAFPPQGSGALSNTLPHVVLTDPHLPWDRLLALLVFTPEELTREEKELRGEDSIFKGTSLEFEEVKQSQELSVRMDIPDIPNLKNTVSPVTELVKAGHPDTKTSGEVIFVPKSLFVELVTKYDDDGNSLGRDQHGPDLSRYKYLAHVRDVNTRGMAEAGTEDNGLFGIAVSHRVGPLTATQPKPTVAHLVSLEGCESEFMQHKWPEMNDKSIKYVAMSSLYSWTYLTLPRGSFNFATALENLSENVTPLRISQQVMNNMEDKVLKARLQDGFTMTKYRIATGEETAAFNRSPFTPTRVPYPILKNTWHSNSGIDLQILDPDVGLMDLTYSTTWQLGRSLAVANQAFTTALGRLRSSLKNKTMNNVKAEILAEQNMYRSLEDTALSLLKTIPALNNINKERTGLFSAHGSISDRWQRQEVEAMDLSFGSDLVQARFSAQATRVGEGMMMSTNGIERFDELNTPTSVEWYMVLKWVLDRLFFHDFPAHYLVTDPNHLPMESVRFFHIDRNWTDAMIDGALSIGNHGDHKDTVRETIIGMINEHLYPTKEGVKKPQLPTYGFLLRSDIVTQVPDLRVTVNLDPSITTTAILRQDILDQTNGVMLCLLDKLPGEGLQSIQFTQPPHQQTFIAAFNLNADTFTTHYKRIFTLEGQKPNSFPWEKHTWKSKPITARDTDSPTEDEVKHVARVFNWGSNDDDPEVRTLLFPAWAIDANSVLNYYGKKTNPHVYDDPVPNSAMVGIQLNSPIYRLTIGNAETNVAKEDEAVASFPPVTESSLRVTSSPQLKAETHQCHDLAKPFILARADGSPLQPPPHSRPLRAVSPPPPGPGTITSETDIPRFTVTCFPVDNNPRNPGVPCGTGILKDLVFNVRQDSSSSSTGDTDKGNLTHLTIYLQLPEGTSTSRDRDKACLIDSYTGPGPFMLSNVRFVVQAQINTVEEVGRTLVLRLVPRSVKGHVPAKHCKELSFILPVVKVKDRDIETLVPIWIKTSPKSRALKLSTKGNYLPL</sequence>
<evidence type="ECO:0000256" key="1">
    <source>
        <dbReference type="SAM" id="MobiDB-lite"/>
    </source>
</evidence>
<organism evidence="2 3">
    <name type="scientific">Neonectria ditissima</name>
    <dbReference type="NCBI Taxonomy" id="78410"/>
    <lineage>
        <taxon>Eukaryota</taxon>
        <taxon>Fungi</taxon>
        <taxon>Dikarya</taxon>
        <taxon>Ascomycota</taxon>
        <taxon>Pezizomycotina</taxon>
        <taxon>Sordariomycetes</taxon>
        <taxon>Hypocreomycetidae</taxon>
        <taxon>Hypocreales</taxon>
        <taxon>Nectriaceae</taxon>
        <taxon>Neonectria</taxon>
    </lineage>
</organism>
<accession>A0A0P7BLS4</accession>
<name>A0A0P7BLS4_9HYPO</name>
<evidence type="ECO:0000313" key="3">
    <source>
        <dbReference type="Proteomes" id="UP000050424"/>
    </source>
</evidence>
<reference evidence="2 3" key="1">
    <citation type="submission" date="2015-09" db="EMBL/GenBank/DDBJ databases">
        <title>Draft genome of a European isolate of the apple canker pathogen Neonectria ditissima.</title>
        <authorList>
            <person name="Gomez-Cortecero A."/>
            <person name="Harrison R.J."/>
            <person name="Armitage A.D."/>
        </authorList>
    </citation>
    <scope>NUCLEOTIDE SEQUENCE [LARGE SCALE GENOMIC DNA]</scope>
    <source>
        <strain evidence="2 3">R09/05</strain>
    </source>
</reference>